<evidence type="ECO:0000313" key="5">
    <source>
        <dbReference type="Proteomes" id="UP001651880"/>
    </source>
</evidence>
<keyword evidence="2" id="KW-0812">Transmembrane</keyword>
<gene>
    <name evidence="4" type="ORF">LJD61_12410</name>
</gene>
<dbReference type="Pfam" id="PF00892">
    <property type="entry name" value="EamA"/>
    <property type="match status" value="2"/>
</dbReference>
<feature type="transmembrane region" description="Helical" evidence="2">
    <location>
        <begin position="232"/>
        <end position="252"/>
    </location>
</feature>
<accession>A0ABT1NGJ1</accession>
<feature type="transmembrane region" description="Helical" evidence="2">
    <location>
        <begin position="258"/>
        <end position="276"/>
    </location>
</feature>
<feature type="domain" description="EamA" evidence="3">
    <location>
        <begin position="13"/>
        <end position="136"/>
    </location>
</feature>
<dbReference type="SUPFAM" id="SSF103481">
    <property type="entry name" value="Multidrug resistance efflux transporter EmrE"/>
    <property type="match status" value="2"/>
</dbReference>
<feature type="transmembrane region" description="Helical" evidence="2">
    <location>
        <begin position="91"/>
        <end position="112"/>
    </location>
</feature>
<keyword evidence="2" id="KW-1133">Transmembrane helix</keyword>
<keyword evidence="2" id="KW-0472">Membrane</keyword>
<feature type="transmembrane region" description="Helical" evidence="2">
    <location>
        <begin position="174"/>
        <end position="193"/>
    </location>
</feature>
<feature type="transmembrane region" description="Helical" evidence="2">
    <location>
        <begin position="39"/>
        <end position="57"/>
    </location>
</feature>
<dbReference type="PANTHER" id="PTHR22911">
    <property type="entry name" value="ACYL-MALONYL CONDENSING ENZYME-RELATED"/>
    <property type="match status" value="1"/>
</dbReference>
<feature type="transmembrane region" description="Helical" evidence="2">
    <location>
        <begin position="14"/>
        <end position="33"/>
    </location>
</feature>
<evidence type="ECO:0000259" key="3">
    <source>
        <dbReference type="Pfam" id="PF00892"/>
    </source>
</evidence>
<sequence length="293" mass="31776">MNTGIFKDQRYKSIVFLVLASILWSTGGILIKLVDWNPVAIAGARSFISSIVVWLYLRKPTFTWSKAQLGGAVAYASTVILFVAANKLTTAANAILLQFTAPIFVAILGVWILNEKIKWYDYLSIAAVAAGMLLFFIDNVGSGSMLGNLLAVISGFFLACVTIALRLQKDGSPVETTFIGNVLTFIVAIPFMIGKIPDMQSILGIVLLGIFQLGFAYILYALAMKHLSALEAILITVLEPLLNPIWVFLFAGEKPSPYAILGGLIVIVSVTLRSIAVTKESAKKSEEHKSEVD</sequence>
<comment type="similarity">
    <text evidence="1">Belongs to the EamA transporter family.</text>
</comment>
<feature type="transmembrane region" description="Helical" evidence="2">
    <location>
        <begin position="69"/>
        <end position="85"/>
    </location>
</feature>
<dbReference type="RefSeq" id="WP_255227869.1">
    <property type="nucleotide sequence ID" value="NZ_JAJEKE010000011.1"/>
</dbReference>
<evidence type="ECO:0000313" key="4">
    <source>
        <dbReference type="EMBL" id="MCQ1530347.1"/>
    </source>
</evidence>
<feature type="transmembrane region" description="Helical" evidence="2">
    <location>
        <begin position="119"/>
        <end position="137"/>
    </location>
</feature>
<feature type="transmembrane region" description="Helical" evidence="2">
    <location>
        <begin position="149"/>
        <end position="167"/>
    </location>
</feature>
<dbReference type="EMBL" id="JAJEKE010000011">
    <property type="protein sequence ID" value="MCQ1530347.1"/>
    <property type="molecule type" value="Genomic_DNA"/>
</dbReference>
<feature type="domain" description="EamA" evidence="3">
    <location>
        <begin position="146"/>
        <end position="272"/>
    </location>
</feature>
<evidence type="ECO:0000256" key="2">
    <source>
        <dbReference type="SAM" id="Phobius"/>
    </source>
</evidence>
<evidence type="ECO:0000256" key="1">
    <source>
        <dbReference type="ARBA" id="ARBA00007362"/>
    </source>
</evidence>
<dbReference type="PANTHER" id="PTHR22911:SF79">
    <property type="entry name" value="MOBA-LIKE NTP TRANSFERASE DOMAIN-CONTAINING PROTEIN"/>
    <property type="match status" value="1"/>
</dbReference>
<organism evidence="4 5">
    <name type="scientific">Lutispora saccharofermentans</name>
    <dbReference type="NCBI Taxonomy" id="3024236"/>
    <lineage>
        <taxon>Bacteria</taxon>
        <taxon>Bacillati</taxon>
        <taxon>Bacillota</taxon>
        <taxon>Clostridia</taxon>
        <taxon>Lutisporales</taxon>
        <taxon>Lutisporaceae</taxon>
        <taxon>Lutispora</taxon>
    </lineage>
</organism>
<reference evidence="4 5" key="1">
    <citation type="submission" date="2021-10" db="EMBL/GenBank/DDBJ databases">
        <title>Lutispora strain m25 sp. nov., a thermophilic, non-spore-forming bacterium isolated from a lab-scale methanogenic bioreactor digesting anaerobic sludge.</title>
        <authorList>
            <person name="El Houari A."/>
            <person name="Mcdonald J."/>
        </authorList>
    </citation>
    <scope>NUCLEOTIDE SEQUENCE [LARGE SCALE GENOMIC DNA]</scope>
    <source>
        <strain evidence="5">m25</strain>
    </source>
</reference>
<dbReference type="InterPro" id="IPR037185">
    <property type="entry name" value="EmrE-like"/>
</dbReference>
<feature type="transmembrane region" description="Helical" evidence="2">
    <location>
        <begin position="199"/>
        <end position="220"/>
    </location>
</feature>
<protein>
    <submittedName>
        <fullName evidence="4">DMT family transporter</fullName>
    </submittedName>
</protein>
<keyword evidence="5" id="KW-1185">Reference proteome</keyword>
<name>A0ABT1NGJ1_9FIRM</name>
<comment type="caution">
    <text evidence="4">The sequence shown here is derived from an EMBL/GenBank/DDBJ whole genome shotgun (WGS) entry which is preliminary data.</text>
</comment>
<dbReference type="Proteomes" id="UP001651880">
    <property type="component" value="Unassembled WGS sequence"/>
</dbReference>
<proteinExistence type="inferred from homology"/>
<dbReference type="InterPro" id="IPR000620">
    <property type="entry name" value="EamA_dom"/>
</dbReference>